<feature type="non-terminal residue" evidence="1">
    <location>
        <position position="1"/>
    </location>
</feature>
<organism evidence="1">
    <name type="scientific">uncultured Acidimicrobiales bacterium</name>
    <dbReference type="NCBI Taxonomy" id="310071"/>
    <lineage>
        <taxon>Bacteria</taxon>
        <taxon>Bacillati</taxon>
        <taxon>Actinomycetota</taxon>
        <taxon>Acidimicrobiia</taxon>
        <taxon>Acidimicrobiales</taxon>
        <taxon>environmental samples</taxon>
    </lineage>
</organism>
<protein>
    <submittedName>
        <fullName evidence="1">Uncharacterized protein</fullName>
    </submittedName>
</protein>
<feature type="non-terminal residue" evidence="1">
    <location>
        <position position="106"/>
    </location>
</feature>
<accession>A0A6J4HD21</accession>
<dbReference type="EMBL" id="CADCTF010000029">
    <property type="protein sequence ID" value="CAA9221048.1"/>
    <property type="molecule type" value="Genomic_DNA"/>
</dbReference>
<sequence length="106" mass="12204">WRRTKAFSSCARPCSRLRSATAAFVSVCRGPGTITSNGSGRSGISTLAWRSGSRTCGRRTRDRAMTRIARTSETCRRQSWRRPSRPSWRLRWMRRQTERPRSRADA</sequence>
<name>A0A6J4HD21_9ACTN</name>
<gene>
    <name evidence="1" type="ORF">AVDCRST_MAG50-582</name>
</gene>
<proteinExistence type="predicted"/>
<evidence type="ECO:0000313" key="1">
    <source>
        <dbReference type="EMBL" id="CAA9221048.1"/>
    </source>
</evidence>
<reference evidence="1" key="1">
    <citation type="submission" date="2020-02" db="EMBL/GenBank/DDBJ databases">
        <authorList>
            <person name="Meier V. D."/>
        </authorList>
    </citation>
    <scope>NUCLEOTIDE SEQUENCE</scope>
    <source>
        <strain evidence="1">AVDCRST_MAG50</strain>
    </source>
</reference>
<dbReference type="AlphaFoldDB" id="A0A6J4HD21"/>